<dbReference type="VEuPathDB" id="VectorBase:ASIS003848"/>
<dbReference type="Gene3D" id="1.10.220.160">
    <property type="match status" value="1"/>
</dbReference>
<proteinExistence type="predicted"/>
<organism evidence="1">
    <name type="scientific">Anopheles sinensis</name>
    <name type="common">Mosquito</name>
    <dbReference type="NCBI Taxonomy" id="74873"/>
    <lineage>
        <taxon>Eukaryota</taxon>
        <taxon>Metazoa</taxon>
        <taxon>Ecdysozoa</taxon>
        <taxon>Arthropoda</taxon>
        <taxon>Hexapoda</taxon>
        <taxon>Insecta</taxon>
        <taxon>Pterygota</taxon>
        <taxon>Neoptera</taxon>
        <taxon>Endopterygota</taxon>
        <taxon>Diptera</taxon>
        <taxon>Nematocera</taxon>
        <taxon>Culicoidea</taxon>
        <taxon>Culicidae</taxon>
        <taxon>Anophelinae</taxon>
        <taxon>Anopheles</taxon>
    </lineage>
</organism>
<gene>
    <name evidence="1" type="ORF">ZHAS_00014178</name>
</gene>
<dbReference type="EMBL" id="ATLV01021248">
    <property type="status" value="NOT_ANNOTATED_CDS"/>
    <property type="molecule type" value="Genomic_DNA"/>
</dbReference>
<dbReference type="Gene3D" id="6.10.140.2220">
    <property type="match status" value="1"/>
</dbReference>
<dbReference type="EMBL" id="KE525315">
    <property type="protein sequence ID" value="KFB46177.1"/>
    <property type="molecule type" value="Genomic_DNA"/>
</dbReference>
<dbReference type="SUPFAM" id="SSF82199">
    <property type="entry name" value="SET domain"/>
    <property type="match status" value="1"/>
</dbReference>
<evidence type="ECO:0000313" key="3">
    <source>
        <dbReference type="Proteomes" id="UP000030765"/>
    </source>
</evidence>
<dbReference type="InterPro" id="IPR053010">
    <property type="entry name" value="SET_SmydA-8"/>
</dbReference>
<dbReference type="VEuPathDB" id="VectorBase:ASIS018174"/>
<dbReference type="OrthoDB" id="265717at2759"/>
<dbReference type="Gene3D" id="2.170.270.10">
    <property type="entry name" value="SET domain"/>
    <property type="match status" value="1"/>
</dbReference>
<reference evidence="2" key="2">
    <citation type="submission" date="2020-05" db="UniProtKB">
        <authorList>
            <consortium name="EnsemblMetazoa"/>
        </authorList>
    </citation>
    <scope>IDENTIFICATION</scope>
</reference>
<dbReference type="InterPro" id="IPR046341">
    <property type="entry name" value="SET_dom_sf"/>
</dbReference>
<dbReference type="AlphaFoldDB" id="A0A084W7I3"/>
<dbReference type="PANTHER" id="PTHR46455">
    <property type="entry name" value="SET AND MYND DOMAIN CONTAINING, ARTHROPOD-SPECIFIC, MEMBER 4, ISOFORM A"/>
    <property type="match status" value="1"/>
</dbReference>
<name>A0A084W7I3_ANOSI</name>
<protein>
    <submittedName>
        <fullName evidence="1">AGAP007779-PA-like protein</fullName>
    </submittedName>
</protein>
<dbReference type="VEuPathDB" id="VectorBase:ASIC014178"/>
<dbReference type="EnsemblMetazoa" id="ASIC014178-RA">
    <property type="protein sequence ID" value="ASIC014178-PA"/>
    <property type="gene ID" value="ASIC014178"/>
</dbReference>
<dbReference type="OMA" id="PLCLECC"/>
<sequence>MGEPMSYKVLVCPELGRYGVAARDLKAGERLFSEAPFAVGPKLDSPPLCLECCCPVDGGEDGPRCPRCGWPLCEECGAEGVELEYHRAECEVFAASRVRFRPVDDSTAGCVQLDCITPLRVLLAREAEGGRERWEREIEPMEYHDEARRDSANWRVDENNIVAFLRNACGLAERFSAELIQRVIGILDVNAFEGRTCNGYSVRGLYPQLAIMAHNCVPNVVHSIHPSEGFRLEARVAVDVAEGEKLYTTYTYTMTGTVARQSILASSKFFTCRCTRCLDPTELGTHFSTLLCNKCSAGFITTTNPLDENAEWKCNQCAFKTSGAAVQKAVMTMHNEIDELACLEYDASRLEAYERVFKKFRSVLHPLHFINTSIRHSLIELYGRIPGYEMAELPDILLERKVELCRDILRVLDVFEPGRTRARAMVLYELHAPLIMLAQSSFTRGEDRRDGRTLKEQLLEAAQILEECGGILEWEDPTTPEGILANVAKQSLLQLRQSIATLD</sequence>
<keyword evidence="3" id="KW-1185">Reference proteome</keyword>
<reference evidence="1 3" key="1">
    <citation type="journal article" date="2014" name="BMC Genomics">
        <title>Genome sequence of Anopheles sinensis provides insight into genetics basis of mosquito competence for malaria parasites.</title>
        <authorList>
            <person name="Zhou D."/>
            <person name="Zhang D."/>
            <person name="Ding G."/>
            <person name="Shi L."/>
            <person name="Hou Q."/>
            <person name="Ye Y."/>
            <person name="Xu Y."/>
            <person name="Zhou H."/>
            <person name="Xiong C."/>
            <person name="Li S."/>
            <person name="Yu J."/>
            <person name="Hong S."/>
            <person name="Yu X."/>
            <person name="Zou P."/>
            <person name="Chen C."/>
            <person name="Chang X."/>
            <person name="Wang W."/>
            <person name="Lv Y."/>
            <person name="Sun Y."/>
            <person name="Ma L."/>
            <person name="Shen B."/>
            <person name="Zhu C."/>
        </authorList>
    </citation>
    <scope>NUCLEOTIDE SEQUENCE [LARGE SCALE GENOMIC DNA]</scope>
</reference>
<dbReference type="STRING" id="74873.A0A084W7I3"/>
<evidence type="ECO:0000313" key="1">
    <source>
        <dbReference type="EMBL" id="KFB46177.1"/>
    </source>
</evidence>
<dbReference type="Proteomes" id="UP000030765">
    <property type="component" value="Unassembled WGS sequence"/>
</dbReference>
<dbReference type="PANTHER" id="PTHR46455:SF7">
    <property type="entry name" value="RE12806P"/>
    <property type="match status" value="1"/>
</dbReference>
<accession>A0A084W7I3</accession>
<evidence type="ECO:0000313" key="2">
    <source>
        <dbReference type="EnsemblMetazoa" id="ASIC014178-PA"/>
    </source>
</evidence>